<evidence type="ECO:0000256" key="10">
    <source>
        <dbReference type="ARBA" id="ARBA00031461"/>
    </source>
</evidence>
<dbReference type="Pfam" id="PF08245">
    <property type="entry name" value="Mur_ligase_M"/>
    <property type="match status" value="1"/>
</dbReference>
<dbReference type="InterPro" id="IPR000713">
    <property type="entry name" value="Mur_ligase_N"/>
</dbReference>
<feature type="domain" description="Mur ligase C-terminal" evidence="12">
    <location>
        <begin position="327"/>
        <end position="448"/>
    </location>
</feature>
<gene>
    <name evidence="14" type="ORF">MNBD_PLANCTO03-140</name>
</gene>
<keyword evidence="9" id="KW-0961">Cell wall biogenesis/degradation</keyword>
<dbReference type="InterPro" id="IPR051046">
    <property type="entry name" value="MurCDEF_CellWall_CoF430Synth"/>
</dbReference>
<dbReference type="SUPFAM" id="SSF63418">
    <property type="entry name" value="MurE/MurF N-terminal domain"/>
    <property type="match status" value="1"/>
</dbReference>
<evidence type="ECO:0000259" key="11">
    <source>
        <dbReference type="Pfam" id="PF01225"/>
    </source>
</evidence>
<dbReference type="InterPro" id="IPR013221">
    <property type="entry name" value="Mur_ligase_cen"/>
</dbReference>
<dbReference type="GO" id="GO:0005524">
    <property type="term" value="F:ATP binding"/>
    <property type="evidence" value="ECO:0007669"/>
    <property type="project" value="UniProtKB-KW"/>
</dbReference>
<evidence type="ECO:0000313" key="14">
    <source>
        <dbReference type="EMBL" id="VAX38751.1"/>
    </source>
</evidence>
<evidence type="ECO:0000259" key="13">
    <source>
        <dbReference type="Pfam" id="PF08245"/>
    </source>
</evidence>
<dbReference type="PANTHER" id="PTHR43024:SF1">
    <property type="entry name" value="UDP-N-ACETYLMURAMOYL-TRIPEPTIDE--D-ALANYL-D-ALANINE LIGASE"/>
    <property type="match status" value="1"/>
</dbReference>
<dbReference type="AlphaFoldDB" id="A0A3B1DIK5"/>
<evidence type="ECO:0000256" key="8">
    <source>
        <dbReference type="ARBA" id="ARBA00023306"/>
    </source>
</evidence>
<dbReference type="InterPro" id="IPR035911">
    <property type="entry name" value="MurE/MurF_N"/>
</dbReference>
<dbReference type="Pfam" id="PF01225">
    <property type="entry name" value="Mur_ligase"/>
    <property type="match status" value="1"/>
</dbReference>
<evidence type="ECO:0000256" key="9">
    <source>
        <dbReference type="ARBA" id="ARBA00023316"/>
    </source>
</evidence>
<keyword evidence="3" id="KW-0132">Cell division</keyword>
<dbReference type="HAMAP" id="MF_02019">
    <property type="entry name" value="MurF"/>
    <property type="match status" value="1"/>
</dbReference>
<reference evidence="14" key="1">
    <citation type="submission" date="2018-06" db="EMBL/GenBank/DDBJ databases">
        <authorList>
            <person name="Zhirakovskaya E."/>
        </authorList>
    </citation>
    <scope>NUCLEOTIDE SEQUENCE</scope>
</reference>
<accession>A0A3B1DIK5</accession>
<dbReference type="GO" id="GO:0047480">
    <property type="term" value="F:UDP-N-acetylmuramoyl-tripeptide-D-alanyl-D-alanine ligase activity"/>
    <property type="evidence" value="ECO:0007669"/>
    <property type="project" value="InterPro"/>
</dbReference>
<dbReference type="GO" id="GO:0009252">
    <property type="term" value="P:peptidoglycan biosynthetic process"/>
    <property type="evidence" value="ECO:0007669"/>
    <property type="project" value="UniProtKB-KW"/>
</dbReference>
<keyword evidence="7" id="KW-0573">Peptidoglycan synthesis</keyword>
<dbReference type="InterPro" id="IPR036565">
    <property type="entry name" value="Mur-like_cat_sf"/>
</dbReference>
<dbReference type="GO" id="GO:0051301">
    <property type="term" value="P:cell division"/>
    <property type="evidence" value="ECO:0007669"/>
    <property type="project" value="UniProtKB-KW"/>
</dbReference>
<evidence type="ECO:0000256" key="4">
    <source>
        <dbReference type="ARBA" id="ARBA00022741"/>
    </source>
</evidence>
<evidence type="ECO:0000259" key="12">
    <source>
        <dbReference type="Pfam" id="PF02875"/>
    </source>
</evidence>
<feature type="domain" description="Mur ligase N-terminal catalytic" evidence="11">
    <location>
        <begin position="35"/>
        <end position="106"/>
    </location>
</feature>
<dbReference type="GO" id="GO:0071555">
    <property type="term" value="P:cell wall organization"/>
    <property type="evidence" value="ECO:0007669"/>
    <property type="project" value="UniProtKB-KW"/>
</dbReference>
<evidence type="ECO:0000256" key="5">
    <source>
        <dbReference type="ARBA" id="ARBA00022840"/>
    </source>
</evidence>
<protein>
    <recommendedName>
        <fullName evidence="10">UDP-MurNAc-pentapeptide synthetase</fullName>
    </recommendedName>
</protein>
<keyword evidence="8" id="KW-0131">Cell cycle</keyword>
<keyword evidence="4" id="KW-0547">Nucleotide-binding</keyword>
<dbReference type="GO" id="GO:0008360">
    <property type="term" value="P:regulation of cell shape"/>
    <property type="evidence" value="ECO:0007669"/>
    <property type="project" value="UniProtKB-KW"/>
</dbReference>
<proteinExistence type="inferred from homology"/>
<dbReference type="PANTHER" id="PTHR43024">
    <property type="entry name" value="UDP-N-ACETYLMURAMOYL-TRIPEPTIDE--D-ALANYL-D-ALANINE LIGASE"/>
    <property type="match status" value="1"/>
</dbReference>
<keyword evidence="1" id="KW-0963">Cytoplasm</keyword>
<dbReference type="InterPro" id="IPR036615">
    <property type="entry name" value="Mur_ligase_C_dom_sf"/>
</dbReference>
<dbReference type="InterPro" id="IPR005863">
    <property type="entry name" value="UDP-N-AcMur_synth"/>
</dbReference>
<evidence type="ECO:0000256" key="2">
    <source>
        <dbReference type="ARBA" id="ARBA00022598"/>
    </source>
</evidence>
<dbReference type="Gene3D" id="3.40.1190.10">
    <property type="entry name" value="Mur-like, catalytic domain"/>
    <property type="match status" value="1"/>
</dbReference>
<dbReference type="Pfam" id="PF02875">
    <property type="entry name" value="Mur_ligase_C"/>
    <property type="match status" value="1"/>
</dbReference>
<dbReference type="Gene3D" id="3.40.1390.10">
    <property type="entry name" value="MurE/MurF, N-terminal domain"/>
    <property type="match status" value="1"/>
</dbReference>
<dbReference type="EMBL" id="UOGK01000147">
    <property type="protein sequence ID" value="VAX38751.1"/>
    <property type="molecule type" value="Genomic_DNA"/>
</dbReference>
<name>A0A3B1DIK5_9ZZZZ</name>
<keyword evidence="2 14" id="KW-0436">Ligase</keyword>
<evidence type="ECO:0000256" key="1">
    <source>
        <dbReference type="ARBA" id="ARBA00022490"/>
    </source>
</evidence>
<dbReference type="InterPro" id="IPR004101">
    <property type="entry name" value="Mur_ligase_C"/>
</dbReference>
<dbReference type="Gene3D" id="3.90.190.20">
    <property type="entry name" value="Mur ligase, C-terminal domain"/>
    <property type="match status" value="1"/>
</dbReference>
<dbReference type="SUPFAM" id="SSF53623">
    <property type="entry name" value="MurD-like peptide ligases, catalytic domain"/>
    <property type="match status" value="1"/>
</dbReference>
<evidence type="ECO:0000256" key="7">
    <source>
        <dbReference type="ARBA" id="ARBA00022984"/>
    </source>
</evidence>
<keyword evidence="6" id="KW-0133">Cell shape</keyword>
<dbReference type="NCBIfam" id="TIGR01143">
    <property type="entry name" value="murF"/>
    <property type="match status" value="1"/>
</dbReference>
<evidence type="ECO:0000256" key="3">
    <source>
        <dbReference type="ARBA" id="ARBA00022618"/>
    </source>
</evidence>
<dbReference type="SUPFAM" id="SSF53244">
    <property type="entry name" value="MurD-like peptide ligases, peptide-binding domain"/>
    <property type="match status" value="1"/>
</dbReference>
<sequence length="473" mass="49384">MRRGEFWTAESVRTAIGGSWVQRSDAQPALVGGAAIDTRALNPGEVFFALRGEQTDGHRYLRHAHEAGAALAIIDDVEAAGELPAGLGVLRVGNARLALGRLAGAYRATLGSVRTIAVTGSNGKTTTTRMIDACLRTALRGHCSPKSYNNDLGVPLTVLGAQPGGQYLLCEVGANDPGEIEPLSRIVRPHVVVITSIGSAHLEGFGTLEAIAAEKASLAAHLEPGGLVVLSADAPELALWRDRFERVLTFGTSPEADLRVSHIEQGPTELIFLLNERESFSVPMLGEHNACNAAAAIAVARRVGVADEAIREALAGCTPPAMRLSRENIGGIEIINDAYNANPDSMLAALRTLRDMAPPGSRRVAVLGDMLELGEAGPDAHRQIGREIAVEHLADVVVLVGPLAALAGETLRVSGIEVVAIEDLPDSGVAGVASVCEPGDTVLLKGSRSIGLERVVEAFRLSGTEASNPGGRG</sequence>
<keyword evidence="5" id="KW-0067">ATP-binding</keyword>
<evidence type="ECO:0000256" key="6">
    <source>
        <dbReference type="ARBA" id="ARBA00022960"/>
    </source>
</evidence>
<feature type="domain" description="Mur ligase central" evidence="13">
    <location>
        <begin position="118"/>
        <end position="300"/>
    </location>
</feature>
<organism evidence="14">
    <name type="scientific">hydrothermal vent metagenome</name>
    <dbReference type="NCBI Taxonomy" id="652676"/>
    <lineage>
        <taxon>unclassified sequences</taxon>
        <taxon>metagenomes</taxon>
        <taxon>ecological metagenomes</taxon>
    </lineage>
</organism>